<dbReference type="RefSeq" id="WP_171188050.1">
    <property type="nucleotide sequence ID" value="NZ_WTPX01000096.1"/>
</dbReference>
<reference evidence="12 13" key="1">
    <citation type="journal article" date="2020" name="Syst. Appl. Microbiol.">
        <title>Alienimonas chondri sp. nov., a novel planctomycete isolated from the biofilm of the red alga Chondrus crispus.</title>
        <authorList>
            <person name="Vitorino I."/>
            <person name="Albuquerque L."/>
            <person name="Wiegand S."/>
            <person name="Kallscheuer N."/>
            <person name="da Costa M.S."/>
            <person name="Lobo-da-Cunha A."/>
            <person name="Jogler C."/>
            <person name="Lage O.M."/>
        </authorList>
    </citation>
    <scope>NUCLEOTIDE SEQUENCE [LARGE SCALE GENOMIC DNA]</scope>
    <source>
        <strain evidence="12 13">LzC2</strain>
    </source>
</reference>
<dbReference type="InterPro" id="IPR029062">
    <property type="entry name" value="Class_I_gatase-like"/>
</dbReference>
<dbReference type="PIRSF" id="PIRSF000495">
    <property type="entry name" value="Amidotransf_hisH"/>
    <property type="match status" value="1"/>
</dbReference>
<dbReference type="EC" id="4.3.2.10" evidence="10"/>
<evidence type="ECO:0000259" key="11">
    <source>
        <dbReference type="Pfam" id="PF00117"/>
    </source>
</evidence>
<evidence type="ECO:0000256" key="6">
    <source>
        <dbReference type="ARBA" id="ARBA00023102"/>
    </source>
</evidence>
<keyword evidence="5 10" id="KW-0315">Glutamine amidotransferase</keyword>
<evidence type="ECO:0000256" key="2">
    <source>
        <dbReference type="ARBA" id="ARBA00011152"/>
    </source>
</evidence>
<evidence type="ECO:0000256" key="1">
    <source>
        <dbReference type="ARBA" id="ARBA00005091"/>
    </source>
</evidence>
<evidence type="ECO:0000256" key="7">
    <source>
        <dbReference type="ARBA" id="ARBA00023239"/>
    </source>
</evidence>
<dbReference type="InterPro" id="IPR010139">
    <property type="entry name" value="Imidazole-glycPsynth_HisH"/>
</dbReference>
<dbReference type="EC" id="3.5.1.2" evidence="10"/>
<evidence type="ECO:0000313" key="12">
    <source>
        <dbReference type="EMBL" id="NNJ26745.1"/>
    </source>
</evidence>
<keyword evidence="12" id="KW-0808">Transferase</keyword>
<evidence type="ECO:0000256" key="10">
    <source>
        <dbReference type="HAMAP-Rule" id="MF_00278"/>
    </source>
</evidence>
<sequence length="211" mass="22600">MIRIVDYGSGNLRSVQKAVQSLGVDAAISNRPEEFSPEDRLILPGQGAFGDCARGLAASGLREVVLEHIAADRPLLGVCVGLQLLFDWGREDGDHPGLGVLRGEVVRFEGPTFEGPDREKIPLMGWCPLLAPEGKSLDDTPALRGLGPNPHVYFVHSYHAAGADPDVIAAEAEHGGRFVAAVHRGALTATQFHPEKSQAVGLQILRNFAEQ</sequence>
<organism evidence="12 13">
    <name type="scientific">Alienimonas chondri</name>
    <dbReference type="NCBI Taxonomy" id="2681879"/>
    <lineage>
        <taxon>Bacteria</taxon>
        <taxon>Pseudomonadati</taxon>
        <taxon>Planctomycetota</taxon>
        <taxon>Planctomycetia</taxon>
        <taxon>Planctomycetales</taxon>
        <taxon>Planctomycetaceae</taxon>
        <taxon>Alienimonas</taxon>
    </lineage>
</organism>
<comment type="catalytic activity">
    <reaction evidence="8 10">
        <text>5-[(5-phospho-1-deoxy-D-ribulos-1-ylimino)methylamino]-1-(5-phospho-beta-D-ribosyl)imidazole-4-carboxamide + L-glutamine = D-erythro-1-(imidazol-4-yl)glycerol 3-phosphate + 5-amino-1-(5-phospho-beta-D-ribosyl)imidazole-4-carboxamide + L-glutamate + H(+)</text>
        <dbReference type="Rhea" id="RHEA:24793"/>
        <dbReference type="ChEBI" id="CHEBI:15378"/>
        <dbReference type="ChEBI" id="CHEBI:29985"/>
        <dbReference type="ChEBI" id="CHEBI:58278"/>
        <dbReference type="ChEBI" id="CHEBI:58359"/>
        <dbReference type="ChEBI" id="CHEBI:58475"/>
        <dbReference type="ChEBI" id="CHEBI:58525"/>
        <dbReference type="EC" id="4.3.2.10"/>
    </reaction>
</comment>
<comment type="subcellular location">
    <subcellularLocation>
        <location evidence="10">Cytoplasm</location>
    </subcellularLocation>
</comment>
<dbReference type="GO" id="GO:0016757">
    <property type="term" value="F:glycosyltransferase activity"/>
    <property type="evidence" value="ECO:0007669"/>
    <property type="project" value="UniProtKB-KW"/>
</dbReference>
<accession>A0ABX1VFU2</accession>
<evidence type="ECO:0000256" key="9">
    <source>
        <dbReference type="ARBA" id="ARBA00049534"/>
    </source>
</evidence>
<dbReference type="Pfam" id="PF00117">
    <property type="entry name" value="GATase"/>
    <property type="match status" value="1"/>
</dbReference>
<feature type="active site" evidence="10">
    <location>
        <position position="193"/>
    </location>
</feature>
<evidence type="ECO:0000313" key="13">
    <source>
        <dbReference type="Proteomes" id="UP000609651"/>
    </source>
</evidence>
<keyword evidence="13" id="KW-1185">Reference proteome</keyword>
<dbReference type="PANTHER" id="PTHR42701:SF1">
    <property type="entry name" value="IMIDAZOLE GLYCEROL PHOSPHATE SYNTHASE SUBUNIT HISH"/>
    <property type="match status" value="1"/>
</dbReference>
<dbReference type="InterPro" id="IPR017926">
    <property type="entry name" value="GATASE"/>
</dbReference>
<dbReference type="Proteomes" id="UP000609651">
    <property type="component" value="Unassembled WGS sequence"/>
</dbReference>
<dbReference type="CDD" id="cd01748">
    <property type="entry name" value="GATase1_IGP_Synthase"/>
    <property type="match status" value="1"/>
</dbReference>
<keyword evidence="4 10" id="KW-0378">Hydrolase</keyword>
<protein>
    <recommendedName>
        <fullName evidence="10">Imidazole glycerol phosphate synthase subunit HisH</fullName>
        <ecNumber evidence="10">4.3.2.10</ecNumber>
    </recommendedName>
    <alternativeName>
        <fullName evidence="10">IGP synthase glutaminase subunit</fullName>
        <ecNumber evidence="10">3.5.1.2</ecNumber>
    </alternativeName>
    <alternativeName>
        <fullName evidence="10">IGP synthase subunit HisH</fullName>
    </alternativeName>
    <alternativeName>
        <fullName evidence="10">ImGP synthase subunit HisH</fullName>
        <shortName evidence="10">IGPS subunit HisH</shortName>
    </alternativeName>
</protein>
<comment type="function">
    <text evidence="10">IGPS catalyzes the conversion of PRFAR and glutamine to IGP, AICAR and glutamate. The HisH subunit catalyzes the hydrolysis of glutamine to glutamate and ammonia as part of the synthesis of IGP and AICAR. The resulting ammonia molecule is channeled to the active site of HisF.</text>
</comment>
<keyword evidence="10" id="KW-0963">Cytoplasm</keyword>
<name>A0ABX1VFU2_9PLAN</name>
<feature type="active site" description="Nucleophile" evidence="10">
    <location>
        <position position="79"/>
    </location>
</feature>
<evidence type="ECO:0000256" key="3">
    <source>
        <dbReference type="ARBA" id="ARBA00022605"/>
    </source>
</evidence>
<keyword evidence="6 10" id="KW-0368">Histidine biosynthesis</keyword>
<dbReference type="SUPFAM" id="SSF52317">
    <property type="entry name" value="Class I glutamine amidotransferase-like"/>
    <property type="match status" value="1"/>
</dbReference>
<evidence type="ECO:0000256" key="5">
    <source>
        <dbReference type="ARBA" id="ARBA00022962"/>
    </source>
</evidence>
<gene>
    <name evidence="10 12" type="primary">hisH</name>
    <name evidence="12" type="ORF">LzC2_28360</name>
</gene>
<proteinExistence type="inferred from homology"/>
<dbReference type="PANTHER" id="PTHR42701">
    <property type="entry name" value="IMIDAZOLE GLYCEROL PHOSPHATE SYNTHASE SUBUNIT HISH"/>
    <property type="match status" value="1"/>
</dbReference>
<keyword evidence="12" id="KW-0328">Glycosyltransferase</keyword>
<comment type="pathway">
    <text evidence="1 10">Amino-acid biosynthesis; L-histidine biosynthesis; L-histidine from 5-phospho-alpha-D-ribose 1-diphosphate: step 5/9.</text>
</comment>
<feature type="active site" evidence="10">
    <location>
        <position position="195"/>
    </location>
</feature>
<dbReference type="EMBL" id="WTPX01000096">
    <property type="protein sequence ID" value="NNJ26745.1"/>
    <property type="molecule type" value="Genomic_DNA"/>
</dbReference>
<comment type="catalytic activity">
    <reaction evidence="9 10">
        <text>L-glutamine + H2O = L-glutamate + NH4(+)</text>
        <dbReference type="Rhea" id="RHEA:15889"/>
        <dbReference type="ChEBI" id="CHEBI:15377"/>
        <dbReference type="ChEBI" id="CHEBI:28938"/>
        <dbReference type="ChEBI" id="CHEBI:29985"/>
        <dbReference type="ChEBI" id="CHEBI:58359"/>
        <dbReference type="EC" id="3.5.1.2"/>
    </reaction>
</comment>
<comment type="caution">
    <text evidence="12">The sequence shown here is derived from an EMBL/GenBank/DDBJ whole genome shotgun (WGS) entry which is preliminary data.</text>
</comment>
<comment type="subunit">
    <text evidence="2 10">Heterodimer of HisH and HisF.</text>
</comment>
<keyword evidence="7 10" id="KW-0456">Lyase</keyword>
<keyword evidence="3 10" id="KW-0028">Amino-acid biosynthesis</keyword>
<evidence type="ECO:0000256" key="4">
    <source>
        <dbReference type="ARBA" id="ARBA00022801"/>
    </source>
</evidence>
<dbReference type="HAMAP" id="MF_00278">
    <property type="entry name" value="HisH"/>
    <property type="match status" value="1"/>
</dbReference>
<feature type="domain" description="Glutamine amidotransferase" evidence="11">
    <location>
        <begin position="4"/>
        <end position="209"/>
    </location>
</feature>
<evidence type="ECO:0000256" key="8">
    <source>
        <dbReference type="ARBA" id="ARBA00047838"/>
    </source>
</evidence>
<dbReference type="PROSITE" id="PS51273">
    <property type="entry name" value="GATASE_TYPE_1"/>
    <property type="match status" value="1"/>
</dbReference>
<dbReference type="NCBIfam" id="TIGR01855">
    <property type="entry name" value="IMP_synth_hisH"/>
    <property type="match status" value="1"/>
</dbReference>
<dbReference type="Gene3D" id="3.40.50.880">
    <property type="match status" value="1"/>
</dbReference>